<dbReference type="SUPFAM" id="SSF53067">
    <property type="entry name" value="Actin-like ATPase domain"/>
    <property type="match status" value="1"/>
</dbReference>
<name>A0A1B7M1H2_9MICC</name>
<dbReference type="EMBL" id="LXEY01000012">
    <property type="protein sequence ID" value="OAV62446.1"/>
    <property type="molecule type" value="Genomic_DNA"/>
</dbReference>
<gene>
    <name evidence="2" type="ORF">A6F49_06990</name>
</gene>
<keyword evidence="3" id="KW-1185">Reference proteome</keyword>
<comment type="caution">
    <text evidence="2">The sequence shown here is derived from an EMBL/GenBank/DDBJ whole genome shotgun (WGS) entry which is preliminary data.</text>
</comment>
<evidence type="ECO:0008006" key="4">
    <source>
        <dbReference type="Google" id="ProtNLM"/>
    </source>
</evidence>
<comment type="similarity">
    <text evidence="1">Belongs to the ROK (NagC/XylR) family.</text>
</comment>
<proteinExistence type="inferred from homology"/>
<dbReference type="Gene3D" id="3.30.420.40">
    <property type="match status" value="2"/>
</dbReference>
<dbReference type="Proteomes" id="UP000078292">
    <property type="component" value="Unassembled WGS sequence"/>
</dbReference>
<dbReference type="PANTHER" id="PTHR18964">
    <property type="entry name" value="ROK (REPRESSOR, ORF, KINASE) FAMILY"/>
    <property type="match status" value="1"/>
</dbReference>
<sequence>MELARSTVTSRVKILLDADLILESRSTASGKGRSAAAYEFNPNAGVVLTVQIGITASRAAVTNLDGHLLGSAMIEAKTSSGQIQVMQEIVQAFRQLLENNSTRGKRLYGIGVGLPNLLELRQVLNTSRDLPTGSAWSLEELSTALVEEFDVPVFVDHDVNLIALAEYHMQSPRPEVLISVKAGTVISCGILVGGDIVRGRQDMTGEIGHTMIEGSDALCNCGNRGCLNAVAGGRVLAEVLREKGFEADSVQDVSALAKRGVPEAIEQIRMAGRRIGQVLAGIVNLLNPDVIRVWGYLAEPEDHLFAGIRESLAKHALPMSSEVVVLGPTQLRDDAGIRGASMLVVERMLTDDEIEQRLDQFVKCRGQQVADD</sequence>
<reference evidence="2 3" key="1">
    <citation type="submission" date="2016-04" db="EMBL/GenBank/DDBJ databases">
        <title>First whole genome shotgun sequence of the bacterium Enteractinococcus sp. strain UASWS1574.</title>
        <authorList>
            <person name="Crovadore J."/>
            <person name="Chablais R."/>
            <person name="Lefort F."/>
        </authorList>
    </citation>
    <scope>NUCLEOTIDE SEQUENCE [LARGE SCALE GENOMIC DNA]</scope>
    <source>
        <strain evidence="2 3">UASWS1574</strain>
    </source>
</reference>
<dbReference type="InterPro" id="IPR043129">
    <property type="entry name" value="ATPase_NBD"/>
</dbReference>
<evidence type="ECO:0000313" key="2">
    <source>
        <dbReference type="EMBL" id="OAV62446.1"/>
    </source>
</evidence>
<dbReference type="InterPro" id="IPR000600">
    <property type="entry name" value="ROK"/>
</dbReference>
<dbReference type="PANTHER" id="PTHR18964:SF173">
    <property type="entry name" value="GLUCOKINASE"/>
    <property type="match status" value="1"/>
</dbReference>
<protein>
    <recommendedName>
        <fullName evidence="4">Transcriptional regulator</fullName>
    </recommendedName>
</protein>
<dbReference type="AlphaFoldDB" id="A0A1B7M1H2"/>
<accession>A0A1B7M1H2</accession>
<evidence type="ECO:0000313" key="3">
    <source>
        <dbReference type="Proteomes" id="UP000078292"/>
    </source>
</evidence>
<evidence type="ECO:0000256" key="1">
    <source>
        <dbReference type="ARBA" id="ARBA00006479"/>
    </source>
</evidence>
<organism evidence="2 3">
    <name type="scientific">Enteractinococcus helveticum</name>
    <dbReference type="NCBI Taxonomy" id="1837282"/>
    <lineage>
        <taxon>Bacteria</taxon>
        <taxon>Bacillati</taxon>
        <taxon>Actinomycetota</taxon>
        <taxon>Actinomycetes</taxon>
        <taxon>Micrococcales</taxon>
        <taxon>Micrococcaceae</taxon>
    </lineage>
</organism>
<dbReference type="Pfam" id="PF00480">
    <property type="entry name" value="ROK"/>
    <property type="match status" value="1"/>
</dbReference>
<dbReference type="STRING" id="1837282.A6F49_06990"/>